<comment type="subcellular location">
    <subcellularLocation>
        <location evidence="1">Nucleus</location>
    </subcellularLocation>
</comment>
<organism evidence="6 7">
    <name type="scientific">Huiozyma naganishii (strain ATCC MYA-139 / BCRC 22969 / CBS 8797 / KCTC 17520 / NBRC 10181 / NCYC 3082 / Yp74L-3)</name>
    <name type="common">Yeast</name>
    <name type="synonym">Kazachstania naganishii</name>
    <dbReference type="NCBI Taxonomy" id="1071383"/>
    <lineage>
        <taxon>Eukaryota</taxon>
        <taxon>Fungi</taxon>
        <taxon>Dikarya</taxon>
        <taxon>Ascomycota</taxon>
        <taxon>Saccharomycotina</taxon>
        <taxon>Saccharomycetes</taxon>
        <taxon>Saccharomycetales</taxon>
        <taxon>Saccharomycetaceae</taxon>
        <taxon>Huiozyma</taxon>
    </lineage>
</organism>
<evidence type="ECO:0000259" key="5">
    <source>
        <dbReference type="PROSITE" id="PS50166"/>
    </source>
</evidence>
<dbReference type="SUPFAM" id="SSF48371">
    <property type="entry name" value="ARM repeat"/>
    <property type="match status" value="1"/>
</dbReference>
<dbReference type="InterPro" id="IPR011989">
    <property type="entry name" value="ARM-like"/>
</dbReference>
<keyword evidence="3" id="KW-0539">Nucleus</keyword>
<dbReference type="STRING" id="1071383.J7S4Z0"/>
<dbReference type="Proteomes" id="UP000006310">
    <property type="component" value="Chromosome 3"/>
</dbReference>
<dbReference type="SMART" id="SM00913">
    <property type="entry name" value="IBN_N"/>
    <property type="match status" value="1"/>
</dbReference>
<dbReference type="PANTHER" id="PTHR10997:SF28">
    <property type="entry name" value="IMPORTIN BETA SMX1"/>
    <property type="match status" value="1"/>
</dbReference>
<dbReference type="AlphaFoldDB" id="J7S4Z0"/>
<reference evidence="7" key="2">
    <citation type="submission" date="2012-08" db="EMBL/GenBank/DDBJ databases">
        <title>Genome sequence of Kazachstania naganishii.</title>
        <authorList>
            <person name="Gordon J.L."/>
            <person name="Armisen D."/>
            <person name="Proux-Wera E."/>
            <person name="OhEigeartaigh S.S."/>
            <person name="Byrne K.P."/>
            <person name="Wolfe K.H."/>
        </authorList>
    </citation>
    <scope>NUCLEOTIDE SEQUENCE [LARGE SCALE GENOMIC DNA]</scope>
    <source>
        <strain evidence="7">ATCC MYA-139 / BCRC 22969 / CBS 8797 / CCRC 22969 / KCTC 17520 / NBRC 10181 / NCYC 3082</strain>
    </source>
</reference>
<dbReference type="GO" id="GO:0061608">
    <property type="term" value="F:nuclear import signal receptor activity"/>
    <property type="evidence" value="ECO:0007669"/>
    <property type="project" value="EnsemblFungi"/>
</dbReference>
<evidence type="ECO:0000313" key="6">
    <source>
        <dbReference type="EMBL" id="CCK69559.1"/>
    </source>
</evidence>
<dbReference type="Gene3D" id="1.25.10.10">
    <property type="entry name" value="Leucine-rich Repeat Variant"/>
    <property type="match status" value="1"/>
</dbReference>
<dbReference type="RefSeq" id="XP_022463805.1">
    <property type="nucleotide sequence ID" value="XM_022607183.1"/>
</dbReference>
<proteinExistence type="predicted"/>
<dbReference type="Pfam" id="PF03810">
    <property type="entry name" value="IBN_N"/>
    <property type="match status" value="1"/>
</dbReference>
<accession>J7S4Z0</accession>
<protein>
    <recommendedName>
        <fullName evidence="5">Importin N-terminal domain-containing protein</fullName>
    </recommendedName>
</protein>
<dbReference type="eggNOG" id="KOG1991">
    <property type="taxonomic scope" value="Eukaryota"/>
</dbReference>
<keyword evidence="7" id="KW-1185">Reference proteome</keyword>
<dbReference type="PANTHER" id="PTHR10997">
    <property type="entry name" value="IMPORTIN-7, 8, 11"/>
    <property type="match status" value="1"/>
</dbReference>
<feature type="region of interest" description="Disordered" evidence="4">
    <location>
        <begin position="878"/>
        <end position="898"/>
    </location>
</feature>
<evidence type="ECO:0000256" key="1">
    <source>
        <dbReference type="ARBA" id="ARBA00004123"/>
    </source>
</evidence>
<dbReference type="HOGENOM" id="CLU_004196_0_0_1"/>
<dbReference type="GO" id="GO:0005635">
    <property type="term" value="C:nuclear envelope"/>
    <property type="evidence" value="ECO:0007669"/>
    <property type="project" value="TreeGrafter"/>
</dbReference>
<evidence type="ECO:0000256" key="4">
    <source>
        <dbReference type="SAM" id="MobiDB-lite"/>
    </source>
</evidence>
<evidence type="ECO:0000256" key="2">
    <source>
        <dbReference type="ARBA" id="ARBA00022448"/>
    </source>
</evidence>
<keyword evidence="2" id="KW-0813">Transport</keyword>
<dbReference type="GO" id="GO:0006606">
    <property type="term" value="P:protein import into nucleus"/>
    <property type="evidence" value="ECO:0007669"/>
    <property type="project" value="EnsemblFungi"/>
</dbReference>
<name>J7S4Z0_HUIN7</name>
<dbReference type="InterPro" id="IPR016024">
    <property type="entry name" value="ARM-type_fold"/>
</dbReference>
<dbReference type="EMBL" id="HE978316">
    <property type="protein sequence ID" value="CCK69559.1"/>
    <property type="molecule type" value="Genomic_DNA"/>
</dbReference>
<dbReference type="GO" id="GO:0005829">
    <property type="term" value="C:cytosol"/>
    <property type="evidence" value="ECO:0007669"/>
    <property type="project" value="TreeGrafter"/>
</dbReference>
<gene>
    <name evidence="6" type="primary">KNAG0C04570</name>
    <name evidence="6" type="ordered locus">KNAG_0C04570</name>
</gene>
<dbReference type="OrthoDB" id="760868at2759"/>
<feature type="domain" description="Importin N-terminal" evidence="5">
    <location>
        <begin position="25"/>
        <end position="103"/>
    </location>
</feature>
<dbReference type="GO" id="GO:0031267">
    <property type="term" value="F:small GTPase binding"/>
    <property type="evidence" value="ECO:0007669"/>
    <property type="project" value="InterPro"/>
</dbReference>
<sequence length="960" mass="109403">MQNEQAILQCIEQTMVADAKIIRAAEMQLYEFQKVSGFASFLLKVVSNGELPLNIRMSAAIYLKNKVQKSWKSDTSKESVDVDDITLQEGSIIKENIIQILVANCENNHIRPHLTEAIRIILSRTNSWDMSGTINGLLTSGKADYTYTGLLLLFQMCNAHRYDMCGHREYIDSFISDVFPTVEEILSQLVNQTDYRSSELLYLILKSFKYACLNNFPQYFNNVEKLNSWIQLHLFICAKPLPKEVLDIDVSDRSLDKRVKVSKWGFGNLNRFIHRYTKSTKNISEEFVSYVFNQLAPTIVQEFFKIIQIWSTGSLWLSESALYHLIQFLEKCMVNDSLYPLIESHLSPIIESLIFTCLCASDQSVTLLEEDSEEYTRRYFDMNREGSTADVASTDFVFVVGHKRPEKLNFLLPFVNDILNSFVQNPNDLAIAYKQEGAMRMISSLFTFFSQDQNSLESLFSNYIVNLIGESRYPFLVARALETVANFSYEFKDLGTLSKIYELTYHNLLNSEELPVQIEAADALKTLVISNPQIHSHISGQVPGIMEKLLKLSKEFEIDILSEVMEAFVERFSDELTPFAKDLAHNLADQFIRLAQSMVESSASGSVSTGDQDQEIQASSLLQTMTTMVMSMNKVSLLDEFVPVCKFIIQSAQIVIITETVDLMDAMTLSSKSQFQQVAPQMWELFHDVLDSFQTYAMDYFECYNVFFESIVLFGFPQDQTYVAPFLQILSVKMESDIDYDVENVFELLQMYALSMKDIPLFTEAVRVGFGKAADLDVDAKSIIKLCLANLFVRPTETLQVLESQGATLEMLKIWYDNKFCSVYAVKLQIMAILSLLRLNEMPGSVSGFIGQFANKLVALVEQLPKAIRKRDVMASGGENLAGGDEDALEPEEEEDYFEDFEDDFKETPLDDLNAFDSVHLFFTTLQGENPEMYQQIVGQLTEDKRHSLQVILEFVSQKA</sequence>
<dbReference type="OMA" id="MVMSMNK"/>
<feature type="compositionally biased region" description="Acidic residues" evidence="4">
    <location>
        <begin position="884"/>
        <end position="898"/>
    </location>
</feature>
<evidence type="ECO:0000313" key="7">
    <source>
        <dbReference type="Proteomes" id="UP000006310"/>
    </source>
</evidence>
<evidence type="ECO:0000256" key="3">
    <source>
        <dbReference type="ARBA" id="ARBA00023242"/>
    </source>
</evidence>
<dbReference type="GO" id="GO:0006406">
    <property type="term" value="P:mRNA export from nucleus"/>
    <property type="evidence" value="ECO:0007669"/>
    <property type="project" value="EnsemblFungi"/>
</dbReference>
<reference evidence="6 7" key="1">
    <citation type="journal article" date="2011" name="Proc. Natl. Acad. Sci. U.S.A.">
        <title>Evolutionary erosion of yeast sex chromosomes by mating-type switching accidents.</title>
        <authorList>
            <person name="Gordon J.L."/>
            <person name="Armisen D."/>
            <person name="Proux-Wera E."/>
            <person name="Oheigeartaigh S.S."/>
            <person name="Byrne K.P."/>
            <person name="Wolfe K.H."/>
        </authorList>
    </citation>
    <scope>NUCLEOTIDE SEQUENCE [LARGE SCALE GENOMIC DNA]</scope>
    <source>
        <strain evidence="7">ATCC MYA-139 / BCRC 22969 / CBS 8797 / CCRC 22969 / KCTC 17520 / NBRC 10181 / NCYC 3082</strain>
    </source>
</reference>
<dbReference type="GeneID" id="34525239"/>
<dbReference type="PROSITE" id="PS50166">
    <property type="entry name" value="IMPORTIN_B_NT"/>
    <property type="match status" value="1"/>
</dbReference>
<dbReference type="KEGG" id="kng:KNAG_0C04570"/>
<dbReference type="InterPro" id="IPR001494">
    <property type="entry name" value="Importin-beta_N"/>
</dbReference>